<evidence type="ECO:0000313" key="2">
    <source>
        <dbReference type="Proteomes" id="UP000183287"/>
    </source>
</evidence>
<dbReference type="RefSeq" id="WP_074905398.1">
    <property type="nucleotide sequence ID" value="NZ_FOUB01000022.1"/>
</dbReference>
<name>A0A1I4PSB1_9PROT</name>
<gene>
    <name evidence="1" type="ORF">SAMN05421863_102252</name>
</gene>
<dbReference type="InterPro" id="IPR010008">
    <property type="entry name" value="Vibrio_Phage_CTX_RstB"/>
</dbReference>
<keyword evidence="2" id="KW-1185">Reference proteome</keyword>
<evidence type="ECO:0000313" key="1">
    <source>
        <dbReference type="EMBL" id="SFM30614.1"/>
    </source>
</evidence>
<protein>
    <submittedName>
        <fullName evidence="1">Uncharacterized protein</fullName>
    </submittedName>
</protein>
<dbReference type="EMBL" id="FOUB01000022">
    <property type="protein sequence ID" value="SFM30614.1"/>
    <property type="molecule type" value="Genomic_DNA"/>
</dbReference>
<proteinExistence type="predicted"/>
<dbReference type="Proteomes" id="UP000183287">
    <property type="component" value="Unassembled WGS sequence"/>
</dbReference>
<sequence>MRVLVLNAKRTHGLKKADGKPYEMYELTVALPLRPVTQGNYNMEGFGYDVASLPLDSAAFQKFAPALTQPRILELIKEPMIMFGELKDTVIGFNEPK</sequence>
<accession>A0A1I4PSB1</accession>
<dbReference type="Pfam" id="PF07459">
    <property type="entry name" value="CTX_RstB"/>
    <property type="match status" value="1"/>
</dbReference>
<dbReference type="AlphaFoldDB" id="A0A1I4PSB1"/>
<organism evidence="1 2">
    <name type="scientific">Nitrosomonas communis</name>
    <dbReference type="NCBI Taxonomy" id="44574"/>
    <lineage>
        <taxon>Bacteria</taxon>
        <taxon>Pseudomonadati</taxon>
        <taxon>Pseudomonadota</taxon>
        <taxon>Betaproteobacteria</taxon>
        <taxon>Nitrosomonadales</taxon>
        <taxon>Nitrosomonadaceae</taxon>
        <taxon>Nitrosomonas</taxon>
    </lineage>
</organism>
<dbReference type="OrthoDB" id="8548181at2"/>
<reference evidence="2" key="1">
    <citation type="submission" date="2016-10" db="EMBL/GenBank/DDBJ databases">
        <authorList>
            <person name="Varghese N."/>
            <person name="Submissions S."/>
        </authorList>
    </citation>
    <scope>NUCLEOTIDE SEQUENCE [LARGE SCALE GENOMIC DNA]</scope>
    <source>
        <strain evidence="2">Nm44</strain>
    </source>
</reference>